<dbReference type="GO" id="GO:0009277">
    <property type="term" value="C:fungal-type cell wall"/>
    <property type="evidence" value="ECO:0007669"/>
    <property type="project" value="TreeGrafter"/>
</dbReference>
<evidence type="ECO:0000313" key="3">
    <source>
        <dbReference type="EMBL" id="KAH6654148.1"/>
    </source>
</evidence>
<dbReference type="Pfam" id="PF11790">
    <property type="entry name" value="Glyco_hydro_cc"/>
    <property type="match status" value="1"/>
</dbReference>
<evidence type="ECO:0000259" key="2">
    <source>
        <dbReference type="Pfam" id="PF11790"/>
    </source>
</evidence>
<comment type="caution">
    <text evidence="3">The sequence shown here is derived from an EMBL/GenBank/DDBJ whole genome shotgun (WGS) entry which is preliminary data.</text>
</comment>
<dbReference type="AlphaFoldDB" id="A0A9P8UL24"/>
<accession>A0A9P8UL24</accession>
<proteinExistence type="predicted"/>
<evidence type="ECO:0000256" key="1">
    <source>
        <dbReference type="SAM" id="SignalP"/>
    </source>
</evidence>
<dbReference type="RefSeq" id="XP_045958418.1">
    <property type="nucleotide sequence ID" value="XM_046097920.1"/>
</dbReference>
<sequence length="320" mass="34493">MLLLLLTALCPTGHATESSKRGLAYTGDSNEADLNLLVSAQSPISWYYTWSLNQASGTNNTVAFVPLIHNTDDASNSNLNSLLSALPSSSTHVLSFNEPDGTTDSGGSSIEPEDAAQSYLDHIAPLRTSGSRSWNISWPSVTGSTQGLDWLQRFNESCYDLDPDGCPMDFVAVHWYGDFSGLASWLGTLQNFYVANATDPDAAKDLKFWITEMALPQQDEDATVSMMNQSLSYLDGLDYIESYAWFGAFRSDDSNEWTGSSVALFDDDGGLTEVGSLYLGGEENGFAKGTKGEGDSAASGMLVSTSTLMVTGLVMMTMLW</sequence>
<feature type="domain" description="Asl1-like glycosyl hydrolase catalytic" evidence="2">
    <location>
        <begin position="22"/>
        <end position="278"/>
    </location>
</feature>
<keyword evidence="4" id="KW-1185">Reference proteome</keyword>
<dbReference type="GO" id="GO:0071966">
    <property type="term" value="P:fungal-type cell wall polysaccharide metabolic process"/>
    <property type="evidence" value="ECO:0007669"/>
    <property type="project" value="TreeGrafter"/>
</dbReference>
<dbReference type="OrthoDB" id="5959761at2759"/>
<evidence type="ECO:0000313" key="4">
    <source>
        <dbReference type="Proteomes" id="UP000758603"/>
    </source>
</evidence>
<feature type="signal peptide" evidence="1">
    <location>
        <begin position="1"/>
        <end position="15"/>
    </location>
</feature>
<dbReference type="PANTHER" id="PTHR34154:SF3">
    <property type="entry name" value="ALKALI-SENSITIVE LINKAGE PROTEIN 1"/>
    <property type="match status" value="1"/>
</dbReference>
<dbReference type="InterPro" id="IPR053183">
    <property type="entry name" value="ASL1"/>
</dbReference>
<reference evidence="3" key="1">
    <citation type="journal article" date="2021" name="Nat. Commun.">
        <title>Genetic determinants of endophytism in the Arabidopsis root mycobiome.</title>
        <authorList>
            <person name="Mesny F."/>
            <person name="Miyauchi S."/>
            <person name="Thiergart T."/>
            <person name="Pickel B."/>
            <person name="Atanasova L."/>
            <person name="Karlsson M."/>
            <person name="Huettel B."/>
            <person name="Barry K.W."/>
            <person name="Haridas S."/>
            <person name="Chen C."/>
            <person name="Bauer D."/>
            <person name="Andreopoulos W."/>
            <person name="Pangilinan J."/>
            <person name="LaButti K."/>
            <person name="Riley R."/>
            <person name="Lipzen A."/>
            <person name="Clum A."/>
            <person name="Drula E."/>
            <person name="Henrissat B."/>
            <person name="Kohler A."/>
            <person name="Grigoriev I.V."/>
            <person name="Martin F.M."/>
            <person name="Hacquard S."/>
        </authorList>
    </citation>
    <scope>NUCLEOTIDE SEQUENCE</scope>
    <source>
        <strain evidence="3">MPI-SDFR-AT-0073</strain>
    </source>
</reference>
<keyword evidence="1" id="KW-0732">Signal</keyword>
<feature type="chain" id="PRO_5040223038" description="Asl1-like glycosyl hydrolase catalytic domain-containing protein" evidence="1">
    <location>
        <begin position="16"/>
        <end position="320"/>
    </location>
</feature>
<dbReference type="SUPFAM" id="SSF51445">
    <property type="entry name" value="(Trans)glycosidases"/>
    <property type="match status" value="1"/>
</dbReference>
<organism evidence="3 4">
    <name type="scientific">Truncatella angustata</name>
    <dbReference type="NCBI Taxonomy" id="152316"/>
    <lineage>
        <taxon>Eukaryota</taxon>
        <taxon>Fungi</taxon>
        <taxon>Dikarya</taxon>
        <taxon>Ascomycota</taxon>
        <taxon>Pezizomycotina</taxon>
        <taxon>Sordariomycetes</taxon>
        <taxon>Xylariomycetidae</taxon>
        <taxon>Amphisphaeriales</taxon>
        <taxon>Sporocadaceae</taxon>
        <taxon>Truncatella</taxon>
    </lineage>
</organism>
<dbReference type="EMBL" id="JAGPXC010000004">
    <property type="protein sequence ID" value="KAH6654148.1"/>
    <property type="molecule type" value="Genomic_DNA"/>
</dbReference>
<dbReference type="InterPro" id="IPR017853">
    <property type="entry name" value="GH"/>
</dbReference>
<protein>
    <recommendedName>
        <fullName evidence="2">Asl1-like glycosyl hydrolase catalytic domain-containing protein</fullName>
    </recommendedName>
</protein>
<gene>
    <name evidence="3" type="ORF">BKA67DRAFT_517532</name>
</gene>
<dbReference type="PANTHER" id="PTHR34154">
    <property type="entry name" value="ALKALI-SENSITIVE LINKAGE PROTEIN 1"/>
    <property type="match status" value="1"/>
</dbReference>
<dbReference type="GeneID" id="70126812"/>
<dbReference type="InterPro" id="IPR024655">
    <property type="entry name" value="Asl1_glyco_hydro_catalytic"/>
</dbReference>
<dbReference type="Gene3D" id="3.20.20.80">
    <property type="entry name" value="Glycosidases"/>
    <property type="match status" value="1"/>
</dbReference>
<name>A0A9P8UL24_9PEZI</name>
<dbReference type="Proteomes" id="UP000758603">
    <property type="component" value="Unassembled WGS sequence"/>
</dbReference>